<gene>
    <name evidence="1" type="ORF">SFRICE_025451</name>
</gene>
<accession>A0A2H1WPU2</accession>
<name>A0A2H1WPU2_SPOFR</name>
<dbReference type="AlphaFoldDB" id="A0A2H1WPU2"/>
<sequence>MLQHITKQHVAHAGLWTVSKGSSPPNQNHPRLSLLTIPNDIQIGLLEATCIQRFLASLIRSVYRDGRRSTLRLKYAASTREPFCPSDPVIIIKSLAYKWPLLNKGLCSHGESLSITHHTCTMWVGDFIFIIRNCKTGYELTWMIGYFLSHGNAGEAAGRS</sequence>
<organism evidence="1">
    <name type="scientific">Spodoptera frugiperda</name>
    <name type="common">Fall armyworm</name>
    <dbReference type="NCBI Taxonomy" id="7108"/>
    <lineage>
        <taxon>Eukaryota</taxon>
        <taxon>Metazoa</taxon>
        <taxon>Ecdysozoa</taxon>
        <taxon>Arthropoda</taxon>
        <taxon>Hexapoda</taxon>
        <taxon>Insecta</taxon>
        <taxon>Pterygota</taxon>
        <taxon>Neoptera</taxon>
        <taxon>Endopterygota</taxon>
        <taxon>Lepidoptera</taxon>
        <taxon>Glossata</taxon>
        <taxon>Ditrysia</taxon>
        <taxon>Noctuoidea</taxon>
        <taxon>Noctuidae</taxon>
        <taxon>Amphipyrinae</taxon>
        <taxon>Spodoptera</taxon>
    </lineage>
</organism>
<proteinExistence type="predicted"/>
<evidence type="ECO:0000313" key="1">
    <source>
        <dbReference type="EMBL" id="SOQ55090.1"/>
    </source>
</evidence>
<dbReference type="EMBL" id="ODYU01010163">
    <property type="protein sequence ID" value="SOQ55090.1"/>
    <property type="molecule type" value="Genomic_DNA"/>
</dbReference>
<protein>
    <submittedName>
        <fullName evidence="1">SFRICE_025451</fullName>
    </submittedName>
</protein>
<reference evidence="1" key="1">
    <citation type="submission" date="2016-07" db="EMBL/GenBank/DDBJ databases">
        <authorList>
            <person name="Bretaudeau A."/>
        </authorList>
    </citation>
    <scope>NUCLEOTIDE SEQUENCE</scope>
    <source>
        <strain evidence="1">Rice</strain>
        <tissue evidence="1">Whole body</tissue>
    </source>
</reference>